<evidence type="ECO:0000313" key="3">
    <source>
        <dbReference type="Proteomes" id="UP000509510"/>
    </source>
</evidence>
<dbReference type="AlphaFoldDB" id="A0A7H8RDL9"/>
<dbReference type="EMBL" id="CP055903">
    <property type="protein sequence ID" value="QKX64326.1"/>
    <property type="molecule type" value="Genomic_DNA"/>
</dbReference>
<dbReference type="RefSeq" id="XP_035350500.1">
    <property type="nucleotide sequence ID" value="XM_035494607.1"/>
</dbReference>
<dbReference type="KEGG" id="trg:TRUGW13939_11500"/>
<dbReference type="Proteomes" id="UP000509510">
    <property type="component" value="Chromosome VI"/>
</dbReference>
<proteinExistence type="predicted"/>
<evidence type="ECO:0000256" key="1">
    <source>
        <dbReference type="SAM" id="SignalP"/>
    </source>
</evidence>
<feature type="signal peptide" evidence="1">
    <location>
        <begin position="1"/>
        <end position="15"/>
    </location>
</feature>
<name>A0A7H8RDL9_TALRU</name>
<feature type="chain" id="PRO_5028919312" evidence="1">
    <location>
        <begin position="16"/>
        <end position="139"/>
    </location>
</feature>
<keyword evidence="3" id="KW-1185">Reference proteome</keyword>
<accession>A0A7H8RDL9</accession>
<dbReference type="OrthoDB" id="3490397at2759"/>
<organism evidence="2 3">
    <name type="scientific">Talaromyces rugulosus</name>
    <name type="common">Penicillium rugulosum</name>
    <dbReference type="NCBI Taxonomy" id="121627"/>
    <lineage>
        <taxon>Eukaryota</taxon>
        <taxon>Fungi</taxon>
        <taxon>Dikarya</taxon>
        <taxon>Ascomycota</taxon>
        <taxon>Pezizomycotina</taxon>
        <taxon>Eurotiomycetes</taxon>
        <taxon>Eurotiomycetidae</taxon>
        <taxon>Eurotiales</taxon>
        <taxon>Trichocomaceae</taxon>
        <taxon>Talaromyces</taxon>
        <taxon>Talaromyces sect. Islandici</taxon>
    </lineage>
</organism>
<gene>
    <name evidence="2" type="ORF">TRUGW13939_11500</name>
</gene>
<evidence type="ECO:0000313" key="2">
    <source>
        <dbReference type="EMBL" id="QKX64326.1"/>
    </source>
</evidence>
<protein>
    <submittedName>
        <fullName evidence="2">Uncharacterized protein</fullName>
    </submittedName>
</protein>
<keyword evidence="1" id="KW-0732">Signal</keyword>
<reference evidence="3" key="1">
    <citation type="submission" date="2020-06" db="EMBL/GenBank/DDBJ databases">
        <title>A chromosome-scale genome assembly of Talaromyces rugulosus W13939.</title>
        <authorList>
            <person name="Wang B."/>
            <person name="Guo L."/>
            <person name="Ye K."/>
            <person name="Wang L."/>
        </authorList>
    </citation>
    <scope>NUCLEOTIDE SEQUENCE [LARGE SCALE GENOMIC DNA]</scope>
    <source>
        <strain evidence="3">W13939</strain>
    </source>
</reference>
<sequence>MQFFTLPLLAALATASPIMMRRSVDITTSNTNTSIWPVSNFDVGCSPAACEYNFVVTRPAGPNNPGFNTTCTGNDLDKEYQACADKSVTAKMIPREYPVWEIDVKHSFENNNKAAVNAFANGTTADSSTFTVTVYKTDA</sequence>
<dbReference type="GeneID" id="55998978"/>